<protein>
    <submittedName>
        <fullName evidence="2">Phosphate-selective porin O and P</fullName>
    </submittedName>
</protein>
<keyword evidence="1" id="KW-0732">Signal</keyword>
<evidence type="ECO:0000313" key="2">
    <source>
        <dbReference type="EMBL" id="CCG00647.1"/>
    </source>
</evidence>
<organism evidence="2">
    <name type="scientific">uncultured Flavobacteriia bacterium</name>
    <dbReference type="NCBI Taxonomy" id="212695"/>
    <lineage>
        <taxon>Bacteria</taxon>
        <taxon>Pseudomonadati</taxon>
        <taxon>Bacteroidota</taxon>
        <taxon>Flavobacteriia</taxon>
        <taxon>environmental samples</taxon>
    </lineage>
</organism>
<name>H6RHY6_9BACT</name>
<reference evidence="2" key="1">
    <citation type="journal article" date="2012" name="Environ. Microbiol.">
        <title>Genomic content of uncultured Bacteroidetes from contrasting oceanic provinces in the North Atlantic Ocean.</title>
        <authorList>
            <person name="Gomez-Pereira P.R."/>
            <person name="Schuler M."/>
            <person name="Fuchs B.M."/>
            <person name="Bennke C."/>
            <person name="Teeling H."/>
            <person name="Waldmann J."/>
            <person name="Richter M."/>
            <person name="Barbe V."/>
            <person name="Bataille E."/>
            <person name="Glockner F.O."/>
            <person name="Amann R."/>
        </authorList>
    </citation>
    <scope>NUCLEOTIDE SEQUENCE</scope>
</reference>
<feature type="chain" id="PRO_5003606284" evidence="1">
    <location>
        <begin position="20"/>
        <end position="403"/>
    </location>
</feature>
<dbReference type="Gene3D" id="2.40.160.10">
    <property type="entry name" value="Porin"/>
    <property type="match status" value="1"/>
</dbReference>
<accession>H6RHY6</accession>
<sequence>MKKIILFSLLLSLSFSVNAQDTEEKNVASFDLDNGLKFSFNEGAYQFNIGGFIQPIFTSSDFEDVSRTYNAKNAFLTLGGKAVKEKVSFLIQMNYSSSDPLFDAWIAYHPLPSTTISFGQKQTFVNNREMTFREDRLQFTDRSDLSHSFNNTGREFGLFIESKFGTNFGIVPMLALTSGDGRNSFGSDSRDSDLGGLKIGGRLDFYPLGYFKDGTAHMSADLSREQTLKFVVGFAASQNEGTSNPVGEGHGDFMFYDANGFNELPSYSQVFIDLLVKYKGFSLLAEYANASANGLGENYTDQAGQDILIPGQISSFLVLGDSYNVQTGYVTKNGYGFDARFESSSPEFTMMSESILDDMDSYTFGLSKYFNGNNLKLQAAYTNVSTDSDLQGSMFKLLFQIGF</sequence>
<proteinExistence type="predicted"/>
<dbReference type="AlphaFoldDB" id="H6RHY6"/>
<feature type="signal peptide" evidence="1">
    <location>
        <begin position="1"/>
        <end position="19"/>
    </location>
</feature>
<evidence type="ECO:0000256" key="1">
    <source>
        <dbReference type="SAM" id="SignalP"/>
    </source>
</evidence>
<gene>
    <name evidence="2" type="ORF">VIS_S3DLC50013</name>
</gene>
<dbReference type="InterPro" id="IPR023614">
    <property type="entry name" value="Porin_dom_sf"/>
</dbReference>
<dbReference type="EMBL" id="FO117614">
    <property type="protein sequence ID" value="CCG00647.1"/>
    <property type="molecule type" value="Genomic_DNA"/>
</dbReference>
<reference evidence="2" key="2">
    <citation type="submission" date="2012-02" db="EMBL/GenBank/DDBJ databases">
        <authorList>
            <person name="Genoscope - CEA"/>
        </authorList>
    </citation>
    <scope>NUCLEOTIDE SEQUENCE</scope>
</reference>